<dbReference type="InterPro" id="IPR035983">
    <property type="entry name" value="Hect_E3_ubiquitin_ligase"/>
</dbReference>
<dbReference type="PANTHER" id="PTHR11254">
    <property type="entry name" value="HECT DOMAIN UBIQUITIN-PROTEIN LIGASE"/>
    <property type="match status" value="1"/>
</dbReference>
<dbReference type="Gene3D" id="3.30.2160.10">
    <property type="entry name" value="Hect, E3 ligase catalytic domain"/>
    <property type="match status" value="1"/>
</dbReference>
<evidence type="ECO:0000313" key="6">
    <source>
        <dbReference type="EMBL" id="ARF10719.1"/>
    </source>
</evidence>
<evidence type="ECO:0000256" key="2">
    <source>
        <dbReference type="ARBA" id="ARBA00004906"/>
    </source>
</evidence>
<keyword evidence="4 6" id="KW-0808">Transferase</keyword>
<dbReference type="Gene3D" id="3.30.2410.10">
    <property type="entry name" value="Hect, E3 ligase catalytic domain"/>
    <property type="match status" value="1"/>
</dbReference>
<reference evidence="6" key="1">
    <citation type="journal article" date="2017" name="Science">
        <title>Giant viruses with an expanded complement of translation system components.</title>
        <authorList>
            <person name="Schulz F."/>
            <person name="Yutin N."/>
            <person name="Ivanova N.N."/>
            <person name="Ortega D.R."/>
            <person name="Lee T.K."/>
            <person name="Vierheilig J."/>
            <person name="Daims H."/>
            <person name="Horn M."/>
            <person name="Wagner M."/>
            <person name="Jensen G.J."/>
            <person name="Kyrpides N.C."/>
            <person name="Koonin E.V."/>
            <person name="Woyke T."/>
        </authorList>
    </citation>
    <scope>NUCLEOTIDE SEQUENCE</scope>
    <source>
        <strain evidence="6">HKV1</strain>
    </source>
</reference>
<dbReference type="InterPro" id="IPR036770">
    <property type="entry name" value="Ankyrin_rpt-contain_sf"/>
</dbReference>
<comment type="catalytic activity">
    <reaction evidence="1">
        <text>S-ubiquitinyl-[E2 ubiquitin-conjugating enzyme]-L-cysteine + [acceptor protein]-L-lysine = [E2 ubiquitin-conjugating enzyme]-L-cysteine + N(6)-ubiquitinyl-[acceptor protein]-L-lysine.</text>
        <dbReference type="EC" id="2.3.2.26"/>
    </reaction>
</comment>
<feature type="domain" description="HECT" evidence="5">
    <location>
        <begin position="537"/>
        <end position="791"/>
    </location>
</feature>
<dbReference type="PANTHER" id="PTHR11254:SF440">
    <property type="entry name" value="E3 UBIQUITIN-PROTEIN LIGASE NEDD-4"/>
    <property type="match status" value="1"/>
</dbReference>
<proteinExistence type="predicted"/>
<accession>A0A1V0SG68</accession>
<dbReference type="InterPro" id="IPR000569">
    <property type="entry name" value="HECT_dom"/>
</dbReference>
<dbReference type="SMART" id="SM00119">
    <property type="entry name" value="HECTc"/>
    <property type="match status" value="1"/>
</dbReference>
<dbReference type="Gene3D" id="1.25.40.20">
    <property type="entry name" value="Ankyrin repeat-containing domain"/>
    <property type="match status" value="1"/>
</dbReference>
<dbReference type="PROSITE" id="PS50237">
    <property type="entry name" value="HECT"/>
    <property type="match status" value="1"/>
</dbReference>
<dbReference type="Pfam" id="PF00632">
    <property type="entry name" value="HECT"/>
    <property type="match status" value="1"/>
</dbReference>
<evidence type="ECO:0000256" key="1">
    <source>
        <dbReference type="ARBA" id="ARBA00000885"/>
    </source>
</evidence>
<dbReference type="EMBL" id="KY684104">
    <property type="protein sequence ID" value="ARF10719.1"/>
    <property type="molecule type" value="Genomic_DNA"/>
</dbReference>
<dbReference type="EC" id="2.3.2.26" evidence="3"/>
<dbReference type="InterPro" id="IPR050409">
    <property type="entry name" value="E3_ubiq-protein_ligase"/>
</dbReference>
<evidence type="ECO:0000256" key="4">
    <source>
        <dbReference type="ARBA" id="ARBA00022679"/>
    </source>
</evidence>
<evidence type="ECO:0000256" key="3">
    <source>
        <dbReference type="ARBA" id="ARBA00012485"/>
    </source>
</evidence>
<protein>
    <recommendedName>
        <fullName evidence="3">HECT-type E3 ubiquitin transferase</fullName>
        <ecNumber evidence="3">2.3.2.26</ecNumber>
    </recommendedName>
</protein>
<dbReference type="GO" id="GO:0006511">
    <property type="term" value="P:ubiquitin-dependent protein catabolic process"/>
    <property type="evidence" value="ECO:0007669"/>
    <property type="project" value="TreeGrafter"/>
</dbReference>
<gene>
    <name evidence="6" type="ORF">Hokovirus_2_246</name>
</gene>
<comment type="pathway">
    <text evidence="2">Protein modification; protein ubiquitination.</text>
</comment>
<sequence length="791" mass="93407">MFKQQYNVICEILSRIFPLNNKLQDEISIEESDKISNTENIVNVPFDKLTSDLYEDFIEYADLELLGKFLHYLCNNNDNNFELFLEKCAFHYYPIRRQILEMPINGKIPLEILIENDDISKIKILLRWFQYCFVGNVNKNPLLMAYNKLNIKTFNDPDIKKVYNYYDNINNNNSYYLIFNKIVKTLKLISKKAEQKISYSLLQNILSNVLFSAILNDDYYVIYLLTKHPNLKCFNNDTFISSVACYKSNITSILLLIDCGHDFTYEYNGLLLTYFYFNKNVEALKLILTFFNTKSKSVFTDQDGRHVDIIFSYITKGSDDMFKELMMMPDAKKYINDRNFEGDTPLSFMMKNPEAQEKVKILLEFDDLDISGDNDKYPSAIEIAHNSNNMFYVDLLLEYINNKLAKNDDEYLRYLNLKKKYHTILNLNFDQSITVKINDDDLENSFDHIQNILFPQIKTSISKIPKIYMILNNISEGVGVFRQYINNCSYYYKNSGMFSNLDNGKLYLPYRETINANDIVNMVNFGKFFGFLTLCNIVDLPMSFAFVKYIYDPNSLKLEDIKPELALEYNKLLLNLDIIEDLDLTFTIRTNILCNDEYLDKEFELVENGKNTYVTKDNFELYVKKVTEFYLFAGCKKQLLAFFKCGVDIILGYSYMIFKPQELYKIVVNEKILPDVNTWNKYIQYSYKGIYINLDDTHEKQKQTLSYFWKYIEQLPYETLEKIMEFITSSKINDYFCKILFCIEFSDAIDILPTTRTCFKTLSLPLYSSHEKLKYYFNIALDNMDGKFQFV</sequence>
<dbReference type="SUPFAM" id="SSF48403">
    <property type="entry name" value="Ankyrin repeat"/>
    <property type="match status" value="1"/>
</dbReference>
<dbReference type="SUPFAM" id="SSF56204">
    <property type="entry name" value="Hect, E3 ligase catalytic domain"/>
    <property type="match status" value="1"/>
</dbReference>
<organism evidence="6">
    <name type="scientific">Hokovirus HKV1</name>
    <dbReference type="NCBI Taxonomy" id="1977638"/>
    <lineage>
        <taxon>Viruses</taxon>
        <taxon>Varidnaviria</taxon>
        <taxon>Bamfordvirae</taxon>
        <taxon>Nucleocytoviricota</taxon>
        <taxon>Megaviricetes</taxon>
        <taxon>Imitervirales</taxon>
        <taxon>Mimiviridae</taxon>
        <taxon>Klosneuvirinae</taxon>
        <taxon>Hokovirus</taxon>
    </lineage>
</organism>
<evidence type="ECO:0000259" key="5">
    <source>
        <dbReference type="PROSITE" id="PS50237"/>
    </source>
</evidence>
<dbReference type="GO" id="GO:0061630">
    <property type="term" value="F:ubiquitin protein ligase activity"/>
    <property type="evidence" value="ECO:0007669"/>
    <property type="project" value="UniProtKB-EC"/>
</dbReference>
<name>A0A1V0SG68_9VIRU</name>
<dbReference type="Gene3D" id="3.90.1750.10">
    <property type="entry name" value="Hect, E3 ligase catalytic domains"/>
    <property type="match status" value="1"/>
</dbReference>
<dbReference type="GO" id="GO:0016567">
    <property type="term" value="P:protein ubiquitination"/>
    <property type="evidence" value="ECO:0007669"/>
    <property type="project" value="TreeGrafter"/>
</dbReference>